<comment type="caution">
    <text evidence="1">The sequence shown here is derived from an EMBL/GenBank/DDBJ whole genome shotgun (WGS) entry which is preliminary data.</text>
</comment>
<protein>
    <submittedName>
        <fullName evidence="1">Uncharacterized protein</fullName>
    </submittedName>
</protein>
<evidence type="ECO:0000313" key="1">
    <source>
        <dbReference type="EMBL" id="KKL28847.1"/>
    </source>
</evidence>
<dbReference type="AlphaFoldDB" id="A0A0F9CR02"/>
<gene>
    <name evidence="1" type="ORF">LCGC14_2371000</name>
</gene>
<dbReference type="EMBL" id="LAZR01034951">
    <property type="protein sequence ID" value="KKL28847.1"/>
    <property type="molecule type" value="Genomic_DNA"/>
</dbReference>
<accession>A0A0F9CR02</accession>
<organism evidence="1">
    <name type="scientific">marine sediment metagenome</name>
    <dbReference type="NCBI Taxonomy" id="412755"/>
    <lineage>
        <taxon>unclassified sequences</taxon>
        <taxon>metagenomes</taxon>
        <taxon>ecological metagenomes</taxon>
    </lineage>
</organism>
<feature type="non-terminal residue" evidence="1">
    <location>
        <position position="1"/>
    </location>
</feature>
<name>A0A0F9CR02_9ZZZZ</name>
<sequence length="31" mass="3586">DHVGTGEDAIGLIFQDYQLLYKICLQLYRLS</sequence>
<proteinExistence type="predicted"/>
<reference evidence="1" key="1">
    <citation type="journal article" date="2015" name="Nature">
        <title>Complex archaea that bridge the gap between prokaryotes and eukaryotes.</title>
        <authorList>
            <person name="Spang A."/>
            <person name="Saw J.H."/>
            <person name="Jorgensen S.L."/>
            <person name="Zaremba-Niedzwiedzka K."/>
            <person name="Martijn J."/>
            <person name="Lind A.E."/>
            <person name="van Eijk R."/>
            <person name="Schleper C."/>
            <person name="Guy L."/>
            <person name="Ettema T.J."/>
        </authorList>
    </citation>
    <scope>NUCLEOTIDE SEQUENCE</scope>
</reference>